<dbReference type="PANTHER" id="PTHR36469:SF1">
    <property type="entry name" value="DISTAL MEMBRANE-ARM ASSEMBLY COMPLEX PROTEIN 1"/>
    <property type="match status" value="1"/>
</dbReference>
<dbReference type="CTD" id="90871"/>
<dbReference type="RefSeq" id="XP_035877539.1">
    <property type="nucleotide sequence ID" value="XM_036021646.1"/>
</dbReference>
<evidence type="ECO:0000313" key="3">
    <source>
        <dbReference type="Proteomes" id="UP000504628"/>
    </source>
</evidence>
<dbReference type="InterPro" id="IPR053117">
    <property type="entry name" value="DMAC_Protein"/>
</dbReference>
<evidence type="ECO:0000313" key="4">
    <source>
        <dbReference type="RefSeq" id="XP_035877539.1"/>
    </source>
</evidence>
<dbReference type="InParanoid" id="A0A7E6DEV5"/>
<sequence>MNMGSFMSQPLEPDKIAAPPEAASSANPAPMEKPRTPTSAEQPPVFNNCWSCRVLSGSGLIGAGGHCLLGCGHPVRSQRKGLPSWLKILPVNLFSVPAPMTHRASMGLLDILDTHRAVDILQFFRFYKTEKTNIGWHFLDMNICGHLLGLHKDQ</sequence>
<dbReference type="AlphaFoldDB" id="A0A7E6DEV5"/>
<dbReference type="GeneID" id="114506382"/>
<evidence type="ECO:0000256" key="1">
    <source>
        <dbReference type="SAM" id="MobiDB-lite"/>
    </source>
</evidence>
<dbReference type="PANTHER" id="PTHR36469">
    <property type="entry name" value="DISTAL MEMBRANE-ARM ASSEMBLY COMPLEX PROTEIN 1"/>
    <property type="match status" value="1"/>
</dbReference>
<dbReference type="InterPro" id="IPR028036">
    <property type="entry name" value="DMAC1-like_dom"/>
</dbReference>
<feature type="compositionally biased region" description="Low complexity" evidence="1">
    <location>
        <begin position="17"/>
        <end position="30"/>
    </location>
</feature>
<gene>
    <name evidence="4" type="primary">DMAC1</name>
</gene>
<accession>A0A7E6DEV5</accession>
<keyword evidence="3" id="KW-1185">Reference proteome</keyword>
<evidence type="ECO:0000259" key="2">
    <source>
        <dbReference type="Pfam" id="PF15055"/>
    </source>
</evidence>
<name>A0A7E6DEV5_9CHIR</name>
<proteinExistence type="predicted"/>
<dbReference type="Pfam" id="PF15055">
    <property type="entry name" value="DMAC1_Dmo2"/>
    <property type="match status" value="1"/>
</dbReference>
<dbReference type="Proteomes" id="UP000504628">
    <property type="component" value="Chromosome 3"/>
</dbReference>
<feature type="domain" description="Distal membrane-arm assembly complex protein 1-like" evidence="2">
    <location>
        <begin position="48"/>
        <end position="70"/>
    </location>
</feature>
<feature type="region of interest" description="Disordered" evidence="1">
    <location>
        <begin position="1"/>
        <end position="41"/>
    </location>
</feature>
<reference evidence="4" key="1">
    <citation type="submission" date="2025-08" db="UniProtKB">
        <authorList>
            <consortium name="RefSeq"/>
        </authorList>
    </citation>
    <scope>IDENTIFICATION</scope>
    <source>
        <tissue evidence="4">Muscle</tissue>
    </source>
</reference>
<organism evidence="3 4">
    <name type="scientific">Phyllostomus discolor</name>
    <name type="common">pale spear-nosed bat</name>
    <dbReference type="NCBI Taxonomy" id="89673"/>
    <lineage>
        <taxon>Eukaryota</taxon>
        <taxon>Metazoa</taxon>
        <taxon>Chordata</taxon>
        <taxon>Craniata</taxon>
        <taxon>Vertebrata</taxon>
        <taxon>Euteleostomi</taxon>
        <taxon>Mammalia</taxon>
        <taxon>Eutheria</taxon>
        <taxon>Laurasiatheria</taxon>
        <taxon>Chiroptera</taxon>
        <taxon>Yangochiroptera</taxon>
        <taxon>Phyllostomidae</taxon>
        <taxon>Phyllostominae</taxon>
        <taxon>Phyllostomus</taxon>
    </lineage>
</organism>
<protein>
    <submittedName>
        <fullName evidence="4">Distal membrane-arm assembly complex protein 1 isoform X1</fullName>
    </submittedName>
</protein>
<dbReference type="OrthoDB" id="6340866at2759"/>